<feature type="compositionally biased region" description="Basic and acidic residues" evidence="1">
    <location>
        <begin position="138"/>
        <end position="159"/>
    </location>
</feature>
<proteinExistence type="predicted"/>
<dbReference type="AlphaFoldDB" id="A0A194WT52"/>
<gene>
    <name evidence="2" type="ORF">LY89DRAFT_722988</name>
</gene>
<evidence type="ECO:0000313" key="2">
    <source>
        <dbReference type="EMBL" id="KUJ11135.1"/>
    </source>
</evidence>
<dbReference type="RefSeq" id="XP_018065490.1">
    <property type="nucleotide sequence ID" value="XM_018218778.1"/>
</dbReference>
<dbReference type="OrthoDB" id="10405327at2759"/>
<dbReference type="KEGG" id="psco:LY89DRAFT_722988"/>
<evidence type="ECO:0000256" key="1">
    <source>
        <dbReference type="SAM" id="MobiDB-lite"/>
    </source>
</evidence>
<protein>
    <submittedName>
        <fullName evidence="2">Uncharacterized protein</fullName>
    </submittedName>
</protein>
<feature type="compositionally biased region" description="Polar residues" evidence="1">
    <location>
        <begin position="163"/>
        <end position="179"/>
    </location>
</feature>
<feature type="compositionally biased region" description="Polar residues" evidence="1">
    <location>
        <begin position="194"/>
        <end position="204"/>
    </location>
</feature>
<keyword evidence="3" id="KW-1185">Reference proteome</keyword>
<reference evidence="2 3" key="1">
    <citation type="submission" date="2015-10" db="EMBL/GenBank/DDBJ databases">
        <title>Full genome of DAOMC 229536 Phialocephala scopiformis, a fungal endophyte of spruce producing the potent anti-insectan compound rugulosin.</title>
        <authorList>
            <consortium name="DOE Joint Genome Institute"/>
            <person name="Walker A.K."/>
            <person name="Frasz S.L."/>
            <person name="Seifert K.A."/>
            <person name="Miller J.D."/>
            <person name="Mondo S.J."/>
            <person name="Labutti K."/>
            <person name="Lipzen A."/>
            <person name="Dockter R."/>
            <person name="Kennedy M."/>
            <person name="Grigoriev I.V."/>
            <person name="Spatafora J.W."/>
        </authorList>
    </citation>
    <scope>NUCLEOTIDE SEQUENCE [LARGE SCALE GENOMIC DNA]</scope>
    <source>
        <strain evidence="2 3">CBS 120377</strain>
    </source>
</reference>
<evidence type="ECO:0000313" key="3">
    <source>
        <dbReference type="Proteomes" id="UP000070700"/>
    </source>
</evidence>
<dbReference type="GeneID" id="28828504"/>
<dbReference type="InParanoid" id="A0A194WT52"/>
<feature type="compositionally biased region" description="Polar residues" evidence="1">
    <location>
        <begin position="1"/>
        <end position="10"/>
    </location>
</feature>
<feature type="region of interest" description="Disordered" evidence="1">
    <location>
        <begin position="1"/>
        <end position="39"/>
    </location>
</feature>
<feature type="region of interest" description="Disordered" evidence="1">
    <location>
        <begin position="102"/>
        <end position="211"/>
    </location>
</feature>
<accession>A0A194WT52</accession>
<name>A0A194WT52_MOLSC</name>
<organism evidence="2 3">
    <name type="scientific">Mollisia scopiformis</name>
    <name type="common">Conifer needle endophyte fungus</name>
    <name type="synonym">Phialocephala scopiformis</name>
    <dbReference type="NCBI Taxonomy" id="149040"/>
    <lineage>
        <taxon>Eukaryota</taxon>
        <taxon>Fungi</taxon>
        <taxon>Dikarya</taxon>
        <taxon>Ascomycota</taxon>
        <taxon>Pezizomycotina</taxon>
        <taxon>Leotiomycetes</taxon>
        <taxon>Helotiales</taxon>
        <taxon>Mollisiaceae</taxon>
        <taxon>Mollisia</taxon>
    </lineage>
</organism>
<dbReference type="EMBL" id="KQ947427">
    <property type="protein sequence ID" value="KUJ11135.1"/>
    <property type="molecule type" value="Genomic_DNA"/>
</dbReference>
<dbReference type="Proteomes" id="UP000070700">
    <property type="component" value="Unassembled WGS sequence"/>
</dbReference>
<sequence>MAGQYSQQRNPGVRHSNPKPQPKKKAPRVPGESRFRNEDLSHNFIGKAYENMPARMYRHNLTATETYKTSGVWWRTARQLVRPETHPEEIVVKKHVSKSLALGAAPTKKSKGRCGRSFRQDNRTSERAMNASPCTKASGEHVSDEDRRQAQDTRLRPEDNLTPCKSTSAQTCEQQTSVQEDNDWVDIESENEQKSPNTDQSATNEDGFVLV</sequence>
<feature type="compositionally biased region" description="Acidic residues" evidence="1">
    <location>
        <begin position="180"/>
        <end position="190"/>
    </location>
</feature>